<keyword evidence="2" id="KW-0812">Transmembrane</keyword>
<evidence type="ECO:0000256" key="1">
    <source>
        <dbReference type="ARBA" id="ARBA00004370"/>
    </source>
</evidence>
<evidence type="ECO:0000313" key="7">
    <source>
        <dbReference type="EMBL" id="PUU73279.1"/>
    </source>
</evidence>
<proteinExistence type="predicted"/>
<dbReference type="OrthoDB" id="25503at2759"/>
<protein>
    <recommendedName>
        <fullName evidence="6">SPRY domain-containing protein</fullName>
    </recommendedName>
</protein>
<reference evidence="7 8" key="1">
    <citation type="submission" date="2017-04" db="EMBL/GenBank/DDBJ databases">
        <title>Draft genome sequence of Tuber borchii Vittad., a whitish edible truffle.</title>
        <authorList>
            <consortium name="DOE Joint Genome Institute"/>
            <person name="Murat C."/>
            <person name="Kuo A."/>
            <person name="Barry K.W."/>
            <person name="Clum A."/>
            <person name="Dockter R.B."/>
            <person name="Fauchery L."/>
            <person name="Iotti M."/>
            <person name="Kohler A."/>
            <person name="Labutti K."/>
            <person name="Lindquist E.A."/>
            <person name="Lipzen A."/>
            <person name="Ohm R.A."/>
            <person name="Wang M."/>
            <person name="Grigoriev I.V."/>
            <person name="Zambonelli A."/>
            <person name="Martin F.M."/>
        </authorList>
    </citation>
    <scope>NUCLEOTIDE SEQUENCE [LARGE SCALE GENOMIC DNA]</scope>
    <source>
        <strain evidence="7 8">Tbo3840</strain>
    </source>
</reference>
<evidence type="ECO:0000313" key="8">
    <source>
        <dbReference type="Proteomes" id="UP000244722"/>
    </source>
</evidence>
<sequence>MCFGRRGKKSLLLSSKEDKNNSNNAQYRYNISSPTPTSTRAHYPFHHHTPPPPSSSQQHQAEMAGPYNPTASSYTLSQNRDKPSTPPPLGGGGSSTTDFVPPADPPPPFTPYSSESDLPPPPPVISHDTSPTSNAPGDLSDAGYTFCHQNPLTPPQHLTTASLREISIGALTLLPPPHSNHHNSNSLTLTSAPKSSLPIVSTAAGCLDTTLLSSQPLYAAGYHHPANTHLPKRIYFEIRILRLPPRPQEATVAIGFAAKPYPSFRLPGWNRGSLGVHGDDGRRYCNDSYGGKDFVQGGWRAGERVGIGMCFGTGDATGGGGGAKAGGGEVWFTRNGERIGGWWLDEEVDAERDWDPKVGLDGRWDVYAALGVWGGGIQVEVLKFESV</sequence>
<dbReference type="Pfam" id="PF00622">
    <property type="entry name" value="SPRY"/>
    <property type="match status" value="1"/>
</dbReference>
<evidence type="ECO:0000256" key="3">
    <source>
        <dbReference type="ARBA" id="ARBA00022989"/>
    </source>
</evidence>
<feature type="compositionally biased region" description="Polar residues" evidence="5">
    <location>
        <begin position="25"/>
        <end position="40"/>
    </location>
</feature>
<dbReference type="InterPro" id="IPR043136">
    <property type="entry name" value="B30.2/SPRY_sf"/>
</dbReference>
<name>A0A2T6ZCT2_TUBBO</name>
<comment type="caution">
    <text evidence="7">The sequence shown here is derived from an EMBL/GenBank/DDBJ whole genome shotgun (WGS) entry which is preliminary data.</text>
</comment>
<evidence type="ECO:0000256" key="5">
    <source>
        <dbReference type="SAM" id="MobiDB-lite"/>
    </source>
</evidence>
<dbReference type="InterPro" id="IPR003877">
    <property type="entry name" value="SPRY_dom"/>
</dbReference>
<dbReference type="STRING" id="42251.A0A2T6ZCT2"/>
<dbReference type="CDD" id="cd12910">
    <property type="entry name" value="SPRY_SSH4_like"/>
    <property type="match status" value="1"/>
</dbReference>
<feature type="compositionally biased region" description="Polar residues" evidence="5">
    <location>
        <begin position="69"/>
        <end position="78"/>
    </location>
</feature>
<dbReference type="GO" id="GO:0016020">
    <property type="term" value="C:membrane"/>
    <property type="evidence" value="ECO:0007669"/>
    <property type="project" value="UniProtKB-SubCell"/>
</dbReference>
<dbReference type="SMART" id="SM00449">
    <property type="entry name" value="SPRY"/>
    <property type="match status" value="1"/>
</dbReference>
<accession>A0A2T6ZCT2</accession>
<evidence type="ECO:0000259" key="6">
    <source>
        <dbReference type="SMART" id="SM00449"/>
    </source>
</evidence>
<keyword evidence="3" id="KW-1133">Transmembrane helix</keyword>
<dbReference type="InterPro" id="IPR035780">
    <property type="entry name" value="SPRY_Ssh4-like"/>
</dbReference>
<keyword evidence="4" id="KW-0472">Membrane</keyword>
<feature type="domain" description="SPRY" evidence="6">
    <location>
        <begin position="231"/>
        <end position="385"/>
    </location>
</feature>
<evidence type="ECO:0000256" key="4">
    <source>
        <dbReference type="ARBA" id="ARBA00023136"/>
    </source>
</evidence>
<dbReference type="EMBL" id="NESQ01000392">
    <property type="protein sequence ID" value="PUU73279.1"/>
    <property type="molecule type" value="Genomic_DNA"/>
</dbReference>
<feature type="region of interest" description="Disordered" evidence="5">
    <location>
        <begin position="1"/>
        <end position="141"/>
    </location>
</feature>
<dbReference type="Proteomes" id="UP000244722">
    <property type="component" value="Unassembled WGS sequence"/>
</dbReference>
<evidence type="ECO:0000256" key="2">
    <source>
        <dbReference type="ARBA" id="ARBA00022692"/>
    </source>
</evidence>
<keyword evidence="8" id="KW-1185">Reference proteome</keyword>
<dbReference type="AlphaFoldDB" id="A0A2T6ZCT2"/>
<dbReference type="Gene3D" id="2.60.120.920">
    <property type="match status" value="1"/>
</dbReference>
<gene>
    <name evidence="7" type="ORF">B9Z19DRAFT_1095409</name>
</gene>
<organism evidence="7 8">
    <name type="scientific">Tuber borchii</name>
    <name type="common">White truffle</name>
    <dbReference type="NCBI Taxonomy" id="42251"/>
    <lineage>
        <taxon>Eukaryota</taxon>
        <taxon>Fungi</taxon>
        <taxon>Dikarya</taxon>
        <taxon>Ascomycota</taxon>
        <taxon>Pezizomycotina</taxon>
        <taxon>Pezizomycetes</taxon>
        <taxon>Pezizales</taxon>
        <taxon>Tuberaceae</taxon>
        <taxon>Tuber</taxon>
    </lineage>
</organism>
<comment type="subcellular location">
    <subcellularLocation>
        <location evidence="1">Membrane</location>
    </subcellularLocation>
</comment>